<dbReference type="InterPro" id="IPR006500">
    <property type="entry name" value="Helicase_put_C_phage/plasmid"/>
</dbReference>
<dbReference type="InterPro" id="IPR045455">
    <property type="entry name" value="NrS-1_pol-like_helicase"/>
</dbReference>
<organism evidence="6 7">
    <name type="scientific">Pueribacillus theae</name>
    <dbReference type="NCBI Taxonomy" id="2171751"/>
    <lineage>
        <taxon>Bacteria</taxon>
        <taxon>Bacillati</taxon>
        <taxon>Bacillota</taxon>
        <taxon>Bacilli</taxon>
        <taxon>Bacillales</taxon>
        <taxon>Bacillaceae</taxon>
        <taxon>Pueribacillus</taxon>
    </lineage>
</organism>
<dbReference type="PROSITE" id="PS51206">
    <property type="entry name" value="SF3_HELICASE_1"/>
    <property type="match status" value="1"/>
</dbReference>
<dbReference type="InterPro" id="IPR014820">
    <property type="entry name" value="PriCT_1"/>
</dbReference>
<keyword evidence="1" id="KW-0547">Nucleotide-binding</keyword>
<dbReference type="AlphaFoldDB" id="A0A2U1JUM5"/>
<comment type="caution">
    <text evidence="6">The sequence shown here is derived from an EMBL/GenBank/DDBJ whole genome shotgun (WGS) entry which is preliminary data.</text>
</comment>
<dbReference type="GO" id="GO:0005524">
    <property type="term" value="F:ATP binding"/>
    <property type="evidence" value="ECO:0007669"/>
    <property type="project" value="UniProtKB-KW"/>
</dbReference>
<dbReference type="Gene3D" id="3.40.50.300">
    <property type="entry name" value="P-loop containing nucleotide triphosphate hydrolases"/>
    <property type="match status" value="1"/>
</dbReference>
<evidence type="ECO:0000256" key="1">
    <source>
        <dbReference type="ARBA" id="ARBA00022741"/>
    </source>
</evidence>
<dbReference type="InterPro" id="IPR014015">
    <property type="entry name" value="Helicase_SF3_DNA-vir"/>
</dbReference>
<evidence type="ECO:0000256" key="2">
    <source>
        <dbReference type="ARBA" id="ARBA00022801"/>
    </source>
</evidence>
<dbReference type="SUPFAM" id="SSF52540">
    <property type="entry name" value="P-loop containing nucleoside triphosphate hydrolases"/>
    <property type="match status" value="1"/>
</dbReference>
<dbReference type="InterPro" id="IPR051620">
    <property type="entry name" value="ORF904-like_C"/>
</dbReference>
<keyword evidence="3" id="KW-0347">Helicase</keyword>
<evidence type="ECO:0000259" key="5">
    <source>
        <dbReference type="PROSITE" id="PS51206"/>
    </source>
</evidence>
<dbReference type="NCBIfam" id="TIGR01613">
    <property type="entry name" value="primase_Cterm"/>
    <property type="match status" value="1"/>
</dbReference>
<sequence length="627" mass="71815">MTVAAKTGFLKYIELDGKEAKHSFDIFSTDHTNYKDAAILLNNDIVVVDFDDFTDVGGYIYSKYPTLKVYTNRGFHLYYKKPKNVLIKNWTNKLVNAGITVDYKTSNRAIGIIKQNGYMRELDNGHLLGDWDNLPSLPFELYPSKLSQLLYQMKDGDGRNSSLFTHLLTMREMYKPDDKSVTYIAAFINEYVFQEPMKERELQRLIESVLSKNIGKNNNKYLNPKDMVMTSEVLVEKLDIKFYQHRLYFKQNARYISDDNLLLRAIDRLIQLKPSQHKELLTLFEIKAERIDYDDFPIQLRNGYIIDDGEVIQVDTGFTPFYLDVDYDPAVFNKEVDEFLNFLTCERKDLRMVIEEMFGHMLMTRAFPHKVFFFQGSEGKNGKSTIVKMIKNFISESANFLPLDKFDDDTSVYSLVGKLVNIGDDIDASYLDKSSNFKTLASGDPIMVRPIYKSAVEVNNKATLIFTCNDMPIFKDKSGGIMRRVIVIPCDNVVTNIDNEIDDKLSSDTAKSYLLNLALTGIERIKANGTDISESITIKNKTKQYFIESDNVAAFIDEYSESISGKRTTGIYAKYVAYCTENGLKEVGSREFGRRLSNAGFRSKPVKKDGKTVRIYDLVTNSTTNQA</sequence>
<gene>
    <name evidence="6" type="ORF">DCC39_14495</name>
</gene>
<protein>
    <submittedName>
        <fullName evidence="6">DNA primase</fullName>
    </submittedName>
</protein>
<dbReference type="OrthoDB" id="9763644at2"/>
<dbReference type="InterPro" id="IPR004968">
    <property type="entry name" value="DNA_primase/NTPase_C"/>
</dbReference>
<reference evidence="6 7" key="1">
    <citation type="submission" date="2018-04" db="EMBL/GenBank/DDBJ databases">
        <title>Camelliibacillus theae gen. nov., sp. nov., isolated from Pu'er tea.</title>
        <authorList>
            <person name="Niu L."/>
        </authorList>
    </citation>
    <scope>NUCLEOTIDE SEQUENCE [LARGE SCALE GENOMIC DNA]</scope>
    <source>
        <strain evidence="6 7">T8</strain>
    </source>
</reference>
<keyword evidence="2" id="KW-0378">Hydrolase</keyword>
<evidence type="ECO:0000256" key="3">
    <source>
        <dbReference type="ARBA" id="ARBA00022806"/>
    </source>
</evidence>
<keyword evidence="4" id="KW-0067">ATP-binding</keyword>
<dbReference type="PANTHER" id="PTHR35372">
    <property type="entry name" value="ATP BINDING PROTEIN-RELATED"/>
    <property type="match status" value="1"/>
</dbReference>
<evidence type="ECO:0000313" key="7">
    <source>
        <dbReference type="Proteomes" id="UP000245998"/>
    </source>
</evidence>
<keyword evidence="7" id="KW-1185">Reference proteome</keyword>
<evidence type="ECO:0000313" key="6">
    <source>
        <dbReference type="EMBL" id="PWA08644.1"/>
    </source>
</evidence>
<proteinExistence type="predicted"/>
<dbReference type="PANTHER" id="PTHR35372:SF2">
    <property type="entry name" value="SF3 HELICASE DOMAIN-CONTAINING PROTEIN"/>
    <property type="match status" value="1"/>
</dbReference>
<dbReference type="EMBL" id="QCZG01000035">
    <property type="protein sequence ID" value="PWA08644.1"/>
    <property type="molecule type" value="Genomic_DNA"/>
</dbReference>
<dbReference type="Proteomes" id="UP000245998">
    <property type="component" value="Unassembled WGS sequence"/>
</dbReference>
<dbReference type="GO" id="GO:0004386">
    <property type="term" value="F:helicase activity"/>
    <property type="evidence" value="ECO:0007669"/>
    <property type="project" value="UniProtKB-KW"/>
</dbReference>
<dbReference type="GO" id="GO:0016787">
    <property type="term" value="F:hydrolase activity"/>
    <property type="evidence" value="ECO:0007669"/>
    <property type="project" value="UniProtKB-KW"/>
</dbReference>
<dbReference type="SUPFAM" id="SSF56747">
    <property type="entry name" value="Prim-pol domain"/>
    <property type="match status" value="1"/>
</dbReference>
<evidence type="ECO:0000256" key="4">
    <source>
        <dbReference type="ARBA" id="ARBA00022840"/>
    </source>
</evidence>
<accession>A0A2U1JUM5</accession>
<dbReference type="Pfam" id="PF19263">
    <property type="entry name" value="DUF5906"/>
    <property type="match status" value="1"/>
</dbReference>
<feature type="domain" description="SF3 helicase" evidence="5">
    <location>
        <begin position="349"/>
        <end position="503"/>
    </location>
</feature>
<dbReference type="InterPro" id="IPR027417">
    <property type="entry name" value="P-loop_NTPase"/>
</dbReference>
<dbReference type="Pfam" id="PF08708">
    <property type="entry name" value="PriCT_1"/>
    <property type="match status" value="1"/>
</dbReference>
<name>A0A2U1JUM5_9BACI</name>
<dbReference type="Pfam" id="PF03288">
    <property type="entry name" value="Pox_D5"/>
    <property type="match status" value="1"/>
</dbReference>